<evidence type="ECO:0000259" key="4">
    <source>
        <dbReference type="PROSITE" id="PS51387"/>
    </source>
</evidence>
<keyword evidence="1" id="KW-0285">Flavoprotein</keyword>
<feature type="region of interest" description="Disordered" evidence="3">
    <location>
        <begin position="1"/>
        <end position="51"/>
    </location>
</feature>
<dbReference type="EMBL" id="PTQZ01000004">
    <property type="protein sequence ID" value="PQA52224.1"/>
    <property type="molecule type" value="Genomic_DNA"/>
</dbReference>
<feature type="domain" description="FAD-binding PCMH-type" evidence="4">
    <location>
        <begin position="47"/>
        <end position="212"/>
    </location>
</feature>
<gene>
    <name evidence="5" type="ORF">C5O18_00490</name>
</gene>
<keyword evidence="1" id="KW-0274">FAD</keyword>
<dbReference type="Proteomes" id="UP000243900">
    <property type="component" value="Unassembled WGS sequence"/>
</dbReference>
<evidence type="ECO:0000256" key="1">
    <source>
        <dbReference type="ARBA" id="ARBA00022827"/>
    </source>
</evidence>
<evidence type="ECO:0000313" key="5">
    <source>
        <dbReference type="EMBL" id="PQA52224.1"/>
    </source>
</evidence>
<dbReference type="InterPro" id="IPR016166">
    <property type="entry name" value="FAD-bd_PCMH"/>
</dbReference>
<dbReference type="InterPro" id="IPR006094">
    <property type="entry name" value="Oxid_FAD_bind_N"/>
</dbReference>
<evidence type="ECO:0000313" key="6">
    <source>
        <dbReference type="Proteomes" id="UP000243900"/>
    </source>
</evidence>
<dbReference type="InterPro" id="IPR016169">
    <property type="entry name" value="FAD-bd_PCMH_sub2"/>
</dbReference>
<dbReference type="Gene3D" id="1.10.45.10">
    <property type="entry name" value="Vanillyl-alcohol Oxidase, Chain A, domain 4"/>
    <property type="match status" value="1"/>
</dbReference>
<evidence type="ECO:0000256" key="2">
    <source>
        <dbReference type="ARBA" id="ARBA00023002"/>
    </source>
</evidence>
<evidence type="ECO:0000256" key="3">
    <source>
        <dbReference type="SAM" id="MobiDB-lite"/>
    </source>
</evidence>
<dbReference type="GO" id="GO:0071949">
    <property type="term" value="F:FAD binding"/>
    <property type="evidence" value="ECO:0007669"/>
    <property type="project" value="InterPro"/>
</dbReference>
<dbReference type="PANTHER" id="PTHR43762">
    <property type="entry name" value="L-GULONOLACTONE OXIDASE"/>
    <property type="match status" value="1"/>
</dbReference>
<dbReference type="InterPro" id="IPR010031">
    <property type="entry name" value="FAD_lactone_oxidase-like"/>
</dbReference>
<dbReference type="OrthoDB" id="143770at2"/>
<proteinExistence type="predicted"/>
<dbReference type="InterPro" id="IPR007173">
    <property type="entry name" value="ALO_C"/>
</dbReference>
<keyword evidence="6" id="KW-1185">Reference proteome</keyword>
<protein>
    <submittedName>
        <fullName evidence="5">FAD-binding oxidoreductase</fullName>
    </submittedName>
</protein>
<dbReference type="InterPro" id="IPR016171">
    <property type="entry name" value="Vanillyl_alc_oxidase_C-sub2"/>
</dbReference>
<dbReference type="Pfam" id="PF04030">
    <property type="entry name" value="ALO"/>
    <property type="match status" value="1"/>
</dbReference>
<accession>A0A2P6AVC2</accession>
<dbReference type="PROSITE" id="PS51387">
    <property type="entry name" value="FAD_PCMH"/>
    <property type="match status" value="1"/>
</dbReference>
<dbReference type="Pfam" id="PF01565">
    <property type="entry name" value="FAD_binding_4"/>
    <property type="match status" value="1"/>
</dbReference>
<dbReference type="AlphaFoldDB" id="A0A2P6AVC2"/>
<reference evidence="6" key="1">
    <citation type="submission" date="2018-02" db="EMBL/GenBank/DDBJ databases">
        <title>Genome sequencing of Solimonas sp. HR-BB.</title>
        <authorList>
            <person name="Lee Y."/>
            <person name="Jeon C.O."/>
        </authorList>
    </citation>
    <scope>NUCLEOTIDE SEQUENCE [LARGE SCALE GENOMIC DNA]</scope>
    <source>
        <strain evidence="6">HR-E</strain>
    </source>
</reference>
<dbReference type="GO" id="GO:0016020">
    <property type="term" value="C:membrane"/>
    <property type="evidence" value="ECO:0007669"/>
    <property type="project" value="InterPro"/>
</dbReference>
<organism evidence="5 6">
    <name type="scientific">Amnimonas aquatica</name>
    <dbReference type="NCBI Taxonomy" id="2094561"/>
    <lineage>
        <taxon>Bacteria</taxon>
        <taxon>Pseudomonadati</taxon>
        <taxon>Pseudomonadota</taxon>
        <taxon>Gammaproteobacteria</taxon>
        <taxon>Moraxellales</taxon>
        <taxon>Moraxellaceae</taxon>
        <taxon>Amnimonas</taxon>
    </lineage>
</organism>
<name>A0A2P6AVC2_9GAMM</name>
<dbReference type="InterPro" id="IPR036318">
    <property type="entry name" value="FAD-bd_PCMH-like_sf"/>
</dbReference>
<keyword evidence="2" id="KW-0560">Oxidoreductase</keyword>
<dbReference type="Gene3D" id="3.30.465.10">
    <property type="match status" value="1"/>
</dbReference>
<sequence>MNGTGAQAGHDEGQALPGPASATAPQQEPAGPPSGTVQQELTGWGRYPRTGTSVARPERYAELAAWAGQACLARGAGRAYGDAAVSAEGATLLMTRLNRFIAFDADSGLLRAEAGVTLDEILRAVMPQGWFLPVTPGTRYVTLGGAIAADVHGKNHHHVGSFSAFVREFELFTPGGRLRCSPAENVAAFNATVGGMGMTGLIGEVVLQLRRVPSGDMQVQHLPARDLNEAMAIMAAPEHDDEYTVAWIDCLASGKSLGRSVFMRGHHADGPLGHGPAPAKLALPVNLPALALNRWSVKAFNAFYYRWEGRKRKPFRCDIAPFFYPLDGIRDWNRLYGKPGFVQYQFVLPTASAAEGLRTVLDRLARSGNASFLAVLKRFGAQGSGLLSFPTEGWTLALDLPLRQDTLGLLDTLDAVVLEHGGRVYLAKDARLAASALPRMYPRLDEWRRIRRELDPDGLFLSALGQRLEMI</sequence>
<dbReference type="SUPFAM" id="SSF56176">
    <property type="entry name" value="FAD-binding/transporter-associated domain-like"/>
    <property type="match status" value="1"/>
</dbReference>
<dbReference type="GO" id="GO:0003885">
    <property type="term" value="F:D-arabinono-1,4-lactone oxidase activity"/>
    <property type="evidence" value="ECO:0007669"/>
    <property type="project" value="InterPro"/>
</dbReference>
<dbReference type="PANTHER" id="PTHR43762:SF1">
    <property type="entry name" value="D-ARABINONO-1,4-LACTONE OXIDASE"/>
    <property type="match status" value="1"/>
</dbReference>
<comment type="caution">
    <text evidence="5">The sequence shown here is derived from an EMBL/GenBank/DDBJ whole genome shotgun (WGS) entry which is preliminary data.</text>
</comment>